<feature type="domain" description="FCP1 homology" evidence="2">
    <location>
        <begin position="1"/>
        <end position="97"/>
    </location>
</feature>
<dbReference type="Proteomes" id="UP000585422">
    <property type="component" value="Unassembled WGS sequence"/>
</dbReference>
<accession>A0A7K7NC33</accession>
<feature type="non-terminal residue" evidence="3">
    <location>
        <position position="1"/>
    </location>
</feature>
<comment type="similarity">
    <text evidence="1">Belongs to the TIM50 family.</text>
</comment>
<gene>
    <name evidence="3" type="primary">Ctdspl2_0</name>
    <name evidence="3" type="ORF">HALALB_R16759</name>
</gene>
<keyword evidence="1" id="KW-0813">Transport</keyword>
<comment type="subcellular location">
    <subcellularLocation>
        <location evidence="1">Mitochondrion inner membrane</location>
        <topology evidence="1">Single-pass membrane protein</topology>
    </subcellularLocation>
</comment>
<name>A0A7K7NC33_HALAL</name>
<feature type="non-terminal residue" evidence="3">
    <location>
        <position position="110"/>
    </location>
</feature>
<evidence type="ECO:0000256" key="1">
    <source>
        <dbReference type="RuleBase" id="RU365079"/>
    </source>
</evidence>
<dbReference type="InterPro" id="IPR036412">
    <property type="entry name" value="HAD-like_sf"/>
</dbReference>
<comment type="function">
    <text evidence="1">Essential component of the TIM23 complex, a complex that mediates the translocation of transit peptide-containing proteins across the mitochondrial inner membrane.</text>
</comment>
<proteinExistence type="inferred from homology"/>
<protein>
    <recommendedName>
        <fullName evidence="1">Mitochondrial import inner membrane translocase subunit TIM50</fullName>
    </recommendedName>
</protein>
<evidence type="ECO:0000259" key="2">
    <source>
        <dbReference type="PROSITE" id="PS50969"/>
    </source>
</evidence>
<dbReference type="GO" id="GO:0005744">
    <property type="term" value="C:TIM23 mitochondrial import inner membrane translocase complex"/>
    <property type="evidence" value="ECO:0007669"/>
    <property type="project" value="UniProtKB-UniRule"/>
</dbReference>
<dbReference type="SMART" id="SM00577">
    <property type="entry name" value="CPDc"/>
    <property type="match status" value="1"/>
</dbReference>
<dbReference type="InterPro" id="IPR050365">
    <property type="entry name" value="TIM50"/>
</dbReference>
<comment type="caution">
    <text evidence="3">The sequence shown here is derived from an EMBL/GenBank/DDBJ whole genome shotgun (WGS) entry which is preliminary data.</text>
</comment>
<dbReference type="Pfam" id="PF03031">
    <property type="entry name" value="NIF"/>
    <property type="match status" value="1"/>
</dbReference>
<organism evidence="3 4">
    <name type="scientific">Haliaeetus albicilla</name>
    <name type="common">White-tailed sea-eagle</name>
    <name type="synonym">Falco albicilla</name>
    <dbReference type="NCBI Taxonomy" id="8969"/>
    <lineage>
        <taxon>Eukaryota</taxon>
        <taxon>Metazoa</taxon>
        <taxon>Chordata</taxon>
        <taxon>Craniata</taxon>
        <taxon>Vertebrata</taxon>
        <taxon>Euteleostomi</taxon>
        <taxon>Archelosauria</taxon>
        <taxon>Archosauria</taxon>
        <taxon>Dinosauria</taxon>
        <taxon>Saurischia</taxon>
        <taxon>Theropoda</taxon>
        <taxon>Coelurosauria</taxon>
        <taxon>Aves</taxon>
        <taxon>Neognathae</taxon>
        <taxon>Neoaves</taxon>
        <taxon>Telluraves</taxon>
        <taxon>Accipitrimorphae</taxon>
        <taxon>Accipitriformes</taxon>
        <taxon>Accipitridae</taxon>
        <taxon>Accipitrinae</taxon>
        <taxon>Haliaeetus</taxon>
    </lineage>
</organism>
<keyword evidence="1" id="KW-0809">Transit peptide</keyword>
<keyword evidence="1" id="KW-0496">Mitochondrion</keyword>
<dbReference type="OrthoDB" id="277011at2759"/>
<dbReference type="GO" id="GO:0015031">
    <property type="term" value="P:protein transport"/>
    <property type="evidence" value="ECO:0007669"/>
    <property type="project" value="UniProtKB-KW"/>
</dbReference>
<keyword evidence="4" id="KW-1185">Reference proteome</keyword>
<dbReference type="PANTHER" id="PTHR12210">
    <property type="entry name" value="DULLARD PROTEIN PHOSPHATASE"/>
    <property type="match status" value="1"/>
</dbReference>
<dbReference type="InterPro" id="IPR004274">
    <property type="entry name" value="FCP1_dom"/>
</dbReference>
<dbReference type="SUPFAM" id="SSF56784">
    <property type="entry name" value="HAD-like"/>
    <property type="match status" value="1"/>
</dbReference>
<dbReference type="EMBL" id="VZSQ01000086">
    <property type="protein sequence ID" value="NWZ52828.1"/>
    <property type="molecule type" value="Genomic_DNA"/>
</dbReference>
<dbReference type="InterPro" id="IPR023214">
    <property type="entry name" value="HAD_sf"/>
</dbReference>
<comment type="subunit">
    <text evidence="1">Component of the TIM23 complex.</text>
</comment>
<keyword evidence="1" id="KW-0811">Translocation</keyword>
<sequence>FIFTTAKRDYAEKVLDVLDPKKKLIRRCLSQPDCLCARGSYWKDLTRLGRDLAKTVALDHTIQGFPTQAANWIPVQRWWGDPWDEELLHLTLLLGQLCRAVRTEGGELER</sequence>
<keyword evidence="1" id="KW-0653">Protein transport</keyword>
<dbReference type="PROSITE" id="PS50969">
    <property type="entry name" value="FCP1"/>
    <property type="match status" value="1"/>
</dbReference>
<dbReference type="AlphaFoldDB" id="A0A7K7NC33"/>
<dbReference type="Gene3D" id="3.40.50.1000">
    <property type="entry name" value="HAD superfamily/HAD-like"/>
    <property type="match status" value="1"/>
</dbReference>
<reference evidence="3 4" key="1">
    <citation type="submission" date="2019-09" db="EMBL/GenBank/DDBJ databases">
        <title>Bird 10,000 Genomes (B10K) Project - Family phase.</title>
        <authorList>
            <person name="Zhang G."/>
        </authorList>
    </citation>
    <scope>NUCLEOTIDE SEQUENCE [LARGE SCALE GENOMIC DNA]</scope>
    <source>
        <strain evidence="3">OUT-0040</strain>
        <tissue evidence="3">Blood</tissue>
    </source>
</reference>
<evidence type="ECO:0000313" key="3">
    <source>
        <dbReference type="EMBL" id="NWZ52828.1"/>
    </source>
</evidence>
<evidence type="ECO:0000313" key="4">
    <source>
        <dbReference type="Proteomes" id="UP000585422"/>
    </source>
</evidence>